<dbReference type="GO" id="GO:0005657">
    <property type="term" value="C:replication fork"/>
    <property type="evidence" value="ECO:0007669"/>
    <property type="project" value="TreeGrafter"/>
</dbReference>
<dbReference type="PANTHER" id="PTHR23274:SF51">
    <property type="entry name" value="OS03G0423850 PROTEIN"/>
    <property type="match status" value="1"/>
</dbReference>
<protein>
    <recommendedName>
        <fullName evidence="1">DNA helicase Pif1-like 2B domain-containing protein</fullName>
    </recommendedName>
</protein>
<dbReference type="AlphaFoldDB" id="A0A7J7LP51"/>
<dbReference type="Proteomes" id="UP000541444">
    <property type="component" value="Unassembled WGS sequence"/>
</dbReference>
<dbReference type="PANTHER" id="PTHR23274">
    <property type="entry name" value="DNA HELICASE-RELATED"/>
    <property type="match status" value="1"/>
</dbReference>
<dbReference type="SUPFAM" id="SSF52540">
    <property type="entry name" value="P-loop containing nucleoside triphosphate hydrolases"/>
    <property type="match status" value="1"/>
</dbReference>
<accession>A0A7J7LP51</accession>
<sequence>MEVDFLRDRCILTPTNDCVEEVNSHIIAMIDGVTHEYLSADRISPSTDSIHSQDIIYPTEYLNTIQLSGLPNYKLKLKVGVLVMLLRNINHAEGLCNSTRMIVTHLAKRVIECEIIMDTHIGKRVLIPRIEMSSSKTMWPFILRRHQFPLKVCFAMTINKSQGQTLKNVGVYLPRPAFSHGQLYVAVSRATSPEGLNFFIQNSNIEPSNFTENIVFHEVYNNLGNDNQLSFFIILKIAATTYLLFTKCLNSLCFMSYSFILLFDLPG</sequence>
<evidence type="ECO:0000313" key="3">
    <source>
        <dbReference type="Proteomes" id="UP000541444"/>
    </source>
</evidence>
<dbReference type="FunFam" id="3.40.50.300:FF:002884">
    <property type="entry name" value="ATP-dependent DNA helicase"/>
    <property type="match status" value="1"/>
</dbReference>
<dbReference type="InterPro" id="IPR027417">
    <property type="entry name" value="P-loop_NTPase"/>
</dbReference>
<comment type="caution">
    <text evidence="2">The sequence shown here is derived from an EMBL/GenBank/DDBJ whole genome shotgun (WGS) entry which is preliminary data.</text>
</comment>
<dbReference type="GO" id="GO:0006260">
    <property type="term" value="P:DNA replication"/>
    <property type="evidence" value="ECO:0007669"/>
    <property type="project" value="TreeGrafter"/>
</dbReference>
<dbReference type="Gene3D" id="3.40.50.300">
    <property type="entry name" value="P-loop containing nucleotide triphosphate hydrolases"/>
    <property type="match status" value="1"/>
</dbReference>
<feature type="domain" description="DNA helicase Pif1-like 2B" evidence="1">
    <location>
        <begin position="60"/>
        <end position="106"/>
    </location>
</feature>
<keyword evidence="3" id="KW-1185">Reference proteome</keyword>
<organism evidence="2 3">
    <name type="scientific">Kingdonia uniflora</name>
    <dbReference type="NCBI Taxonomy" id="39325"/>
    <lineage>
        <taxon>Eukaryota</taxon>
        <taxon>Viridiplantae</taxon>
        <taxon>Streptophyta</taxon>
        <taxon>Embryophyta</taxon>
        <taxon>Tracheophyta</taxon>
        <taxon>Spermatophyta</taxon>
        <taxon>Magnoliopsida</taxon>
        <taxon>Ranunculales</taxon>
        <taxon>Circaeasteraceae</taxon>
        <taxon>Kingdonia</taxon>
    </lineage>
</organism>
<evidence type="ECO:0000313" key="2">
    <source>
        <dbReference type="EMBL" id="KAF6144403.1"/>
    </source>
</evidence>
<proteinExistence type="predicted"/>
<gene>
    <name evidence="2" type="ORF">GIB67_024630</name>
</gene>
<evidence type="ECO:0000259" key="1">
    <source>
        <dbReference type="Pfam" id="PF21530"/>
    </source>
</evidence>
<dbReference type="OrthoDB" id="1930718at2759"/>
<reference evidence="2 3" key="1">
    <citation type="journal article" date="2020" name="IScience">
        <title>Genome Sequencing of the Endangered Kingdonia uniflora (Circaeasteraceae, Ranunculales) Reveals Potential Mechanisms of Evolutionary Specialization.</title>
        <authorList>
            <person name="Sun Y."/>
            <person name="Deng T."/>
            <person name="Zhang A."/>
            <person name="Moore M.J."/>
            <person name="Landis J.B."/>
            <person name="Lin N."/>
            <person name="Zhang H."/>
            <person name="Zhang X."/>
            <person name="Huang J."/>
            <person name="Zhang X."/>
            <person name="Sun H."/>
            <person name="Wang H."/>
        </authorList>
    </citation>
    <scope>NUCLEOTIDE SEQUENCE [LARGE SCALE GENOMIC DNA]</scope>
    <source>
        <strain evidence="2">TB1705</strain>
        <tissue evidence="2">Leaf</tissue>
    </source>
</reference>
<dbReference type="CDD" id="cd18809">
    <property type="entry name" value="SF1_C_RecD"/>
    <property type="match status" value="1"/>
</dbReference>
<dbReference type="EMBL" id="JACGCM010002131">
    <property type="protein sequence ID" value="KAF6144403.1"/>
    <property type="molecule type" value="Genomic_DNA"/>
</dbReference>
<dbReference type="Pfam" id="PF21530">
    <property type="entry name" value="Pif1_2B_dom"/>
    <property type="match status" value="1"/>
</dbReference>
<dbReference type="InterPro" id="IPR049163">
    <property type="entry name" value="Pif1-like_2B_dom"/>
</dbReference>
<name>A0A7J7LP51_9MAGN</name>